<feature type="transmembrane region" description="Helical" evidence="1">
    <location>
        <begin position="23"/>
        <end position="44"/>
    </location>
</feature>
<protein>
    <submittedName>
        <fullName evidence="2">Uncharacterized protein</fullName>
    </submittedName>
</protein>
<keyword evidence="1" id="KW-1133">Transmembrane helix</keyword>
<dbReference type="Proteomes" id="UP000597444">
    <property type="component" value="Unassembled WGS sequence"/>
</dbReference>
<organism evidence="2 3">
    <name type="scientific">Reticulibacter mediterranei</name>
    <dbReference type="NCBI Taxonomy" id="2778369"/>
    <lineage>
        <taxon>Bacteria</taxon>
        <taxon>Bacillati</taxon>
        <taxon>Chloroflexota</taxon>
        <taxon>Ktedonobacteria</taxon>
        <taxon>Ktedonobacterales</taxon>
        <taxon>Reticulibacteraceae</taxon>
        <taxon>Reticulibacter</taxon>
    </lineage>
</organism>
<dbReference type="EMBL" id="BNJK01000003">
    <property type="protein sequence ID" value="GHP00744.1"/>
    <property type="molecule type" value="Genomic_DNA"/>
</dbReference>
<evidence type="ECO:0000313" key="2">
    <source>
        <dbReference type="EMBL" id="GHP00744.1"/>
    </source>
</evidence>
<evidence type="ECO:0000256" key="1">
    <source>
        <dbReference type="SAM" id="Phobius"/>
    </source>
</evidence>
<proteinExistence type="predicted"/>
<dbReference type="AlphaFoldDB" id="A0A8J3IUA9"/>
<keyword evidence="3" id="KW-1185">Reference proteome</keyword>
<name>A0A8J3IUA9_9CHLR</name>
<evidence type="ECO:0000313" key="3">
    <source>
        <dbReference type="Proteomes" id="UP000597444"/>
    </source>
</evidence>
<keyword evidence="1" id="KW-0472">Membrane</keyword>
<comment type="caution">
    <text evidence="2">The sequence shown here is derived from an EMBL/GenBank/DDBJ whole genome shotgun (WGS) entry which is preliminary data.</text>
</comment>
<keyword evidence="1" id="KW-0812">Transmembrane</keyword>
<reference evidence="2" key="1">
    <citation type="submission" date="2020-10" db="EMBL/GenBank/DDBJ databases">
        <title>Taxonomic study of unclassified bacteria belonging to the class Ktedonobacteria.</title>
        <authorList>
            <person name="Yabe S."/>
            <person name="Wang C.M."/>
            <person name="Zheng Y."/>
            <person name="Sakai Y."/>
            <person name="Cavaletti L."/>
            <person name="Monciardini P."/>
            <person name="Donadio S."/>
        </authorList>
    </citation>
    <scope>NUCLEOTIDE SEQUENCE</scope>
    <source>
        <strain evidence="2">ID150040</strain>
    </source>
</reference>
<accession>A0A8J3IUA9</accession>
<sequence length="207" mass="24111">MKVVNREMRLAEPRPLSKPWEHWFPNILVVMFSLVLLISMSYCLPLKGEGEAQERNLTSEYYTCQKQIWEFTERSAKALEIGDADPMLLYERMRVAMVGTYGDAEELASSANPLYQQVALDYPQVGDASQVYKGAHALIIAFFNRYKQERTIFQRMLLDYEHWRQRDPLTALVIRTEGFPSGLLVAQDRYAIRFGAQAERQMWLMVM</sequence>
<gene>
    <name evidence="2" type="ORF">KSF_107910</name>
</gene>